<dbReference type="AlphaFoldDB" id="A0AAU2UZY5"/>
<sequence>MRAISTDAKREAAVAEWLADSLNRPDDARRQWTDGHVALLALGRRFSAVRLADELVYAVAVGEGAIATAVLRECLRGPVIHDPRNRRFYALVPCSPPGPSLGRYATYLSLGHYIGVPRVGDNEPTGTLASYWAVPPTAPGALCDPIRLTGMIEVGTAVLDSQAES</sequence>
<evidence type="ECO:0000313" key="1">
    <source>
        <dbReference type="EMBL" id="WTW60664.1"/>
    </source>
</evidence>
<organism evidence="1">
    <name type="scientific">Streptomyces sp. NBC_00003</name>
    <dbReference type="NCBI Taxonomy" id="2903608"/>
    <lineage>
        <taxon>Bacteria</taxon>
        <taxon>Bacillati</taxon>
        <taxon>Actinomycetota</taxon>
        <taxon>Actinomycetes</taxon>
        <taxon>Kitasatosporales</taxon>
        <taxon>Streptomycetaceae</taxon>
        <taxon>Streptomyces</taxon>
    </lineage>
</organism>
<proteinExistence type="predicted"/>
<protein>
    <submittedName>
        <fullName evidence="1">Uncharacterized protein</fullName>
    </submittedName>
</protein>
<reference evidence="1" key="1">
    <citation type="submission" date="2022-10" db="EMBL/GenBank/DDBJ databases">
        <title>The complete genomes of actinobacterial strains from the NBC collection.</title>
        <authorList>
            <person name="Joergensen T.S."/>
            <person name="Alvarez Arevalo M."/>
            <person name="Sterndorff E.B."/>
            <person name="Faurdal D."/>
            <person name="Vuksanovic O."/>
            <person name="Mourched A.-S."/>
            <person name="Charusanti P."/>
            <person name="Shaw S."/>
            <person name="Blin K."/>
            <person name="Weber T."/>
        </authorList>
    </citation>
    <scope>NUCLEOTIDE SEQUENCE</scope>
    <source>
        <strain evidence="1">NBC_00003</strain>
    </source>
</reference>
<name>A0AAU2UZY5_9ACTN</name>
<gene>
    <name evidence="1" type="ORF">OG549_08405</name>
</gene>
<dbReference type="EMBL" id="CP108318">
    <property type="protein sequence ID" value="WTW60664.1"/>
    <property type="molecule type" value="Genomic_DNA"/>
</dbReference>
<accession>A0AAU2UZY5</accession>